<dbReference type="InterPro" id="IPR029063">
    <property type="entry name" value="SAM-dependent_MTases_sf"/>
</dbReference>
<feature type="domain" description="Methyltransferase" evidence="1">
    <location>
        <begin position="580"/>
        <end position="672"/>
    </location>
</feature>
<evidence type="ECO:0000313" key="2">
    <source>
        <dbReference type="EMBL" id="CAH3153148.1"/>
    </source>
</evidence>
<accession>A0AAU9XQU8</accession>
<keyword evidence="3" id="KW-1185">Reference proteome</keyword>
<dbReference type="PANTHER" id="PTHR43591:SF110">
    <property type="entry name" value="RHODANESE DOMAIN-CONTAINING PROTEIN"/>
    <property type="match status" value="1"/>
</dbReference>
<gene>
    <name evidence="2" type="ORF">PMEA_00027010</name>
</gene>
<comment type="caution">
    <text evidence="2">The sequence shown here is derived from an EMBL/GenBank/DDBJ whole genome shotgun (WGS) entry which is preliminary data.</text>
</comment>
<organism evidence="2 3">
    <name type="scientific">Pocillopora meandrina</name>
    <dbReference type="NCBI Taxonomy" id="46732"/>
    <lineage>
        <taxon>Eukaryota</taxon>
        <taxon>Metazoa</taxon>
        <taxon>Cnidaria</taxon>
        <taxon>Anthozoa</taxon>
        <taxon>Hexacorallia</taxon>
        <taxon>Scleractinia</taxon>
        <taxon>Astrocoeniina</taxon>
        <taxon>Pocilloporidae</taxon>
        <taxon>Pocillopora</taxon>
    </lineage>
</organism>
<evidence type="ECO:0000313" key="3">
    <source>
        <dbReference type="Proteomes" id="UP001159428"/>
    </source>
</evidence>
<dbReference type="InterPro" id="IPR041698">
    <property type="entry name" value="Methyltransf_25"/>
</dbReference>
<dbReference type="EMBL" id="CALNXJ010000052">
    <property type="protein sequence ID" value="CAH3153148.1"/>
    <property type="molecule type" value="Genomic_DNA"/>
</dbReference>
<evidence type="ECO:0000259" key="1">
    <source>
        <dbReference type="Pfam" id="PF13649"/>
    </source>
</evidence>
<feature type="domain" description="Methyltransferase" evidence="1">
    <location>
        <begin position="78"/>
        <end position="170"/>
    </location>
</feature>
<reference evidence="2 3" key="1">
    <citation type="submission" date="2022-05" db="EMBL/GenBank/DDBJ databases">
        <authorList>
            <consortium name="Genoscope - CEA"/>
            <person name="William W."/>
        </authorList>
    </citation>
    <scope>NUCLEOTIDE SEQUENCE [LARGE SCALE GENOMIC DNA]</scope>
</reference>
<dbReference type="Proteomes" id="UP001159428">
    <property type="component" value="Unassembled WGS sequence"/>
</dbReference>
<dbReference type="PANTHER" id="PTHR43591">
    <property type="entry name" value="METHYLTRANSFERASE"/>
    <property type="match status" value="1"/>
</dbReference>
<proteinExistence type="predicted"/>
<dbReference type="CDD" id="cd02440">
    <property type="entry name" value="AdoMet_MTases"/>
    <property type="match status" value="2"/>
</dbReference>
<dbReference type="Gene3D" id="3.40.50.150">
    <property type="entry name" value="Vaccinia Virus protein VP39"/>
    <property type="match status" value="2"/>
</dbReference>
<sequence>MDEKQLKASLRKYFGETAAKITKETTEDEIKRIYAARSATYDEEHSAAHTSYFKPLAESLHNALKEVKQDKPKDQIKIIDVGAGTGLIGVELKKLGYTNLCALDISAEMLKEAKKKEVYTEFICTSLNGQPIPQIESGQFDALICGGALIAGLIGSSAFVEMIRMVQTNGVLCFNMRKEELEHYQEMMTELEKDGDWICMCKESSPFYAAEDMPSKCWGFVYKWFSQRRDQNISCRMRNEKSFAELSEIVFQCVGSKESDWCGPLCGDWLHCRNKAEEHATALDKCSRHPQCSAGRGAKRRWILEERGVFSFRWRGEKWNNVKGSHLFSTEYRCPNGNRWRAHIRFAGLSLELVSAVTAVFCSCDCRNCMLVQIHLTVCYHSSNCSRNTSSTSAMHVNKNRLCVCRRQLCDTSKSPRTVAREFTWKVSKVAILCAKGNLLASFNFGRFTKSRFHSDIVGSWAERRDKETEIIGNTNQNGWHFWNTNFIKMPKKESHLHQTSVYDILHFVPQYRMDEKQLKASLMKYFGETTAKVTKETTEDEIKRIYAARSATYDEPLAESLHKALKEVYQDKPMDQIKIIDAGAGTGLIGVELKKLGYTNLCALDISAEMLTEAKKKEIYTEFICTSLNGQPIPQIKSGQFDALICGGALITGRISSSAFVEMIRMVQTGGSESALNSNVNFFADGVLCFNIMKEELEHYQEMMTELEKAGEWMCMCKESSAFYAAEDLPSECWGFVYKVLKN</sequence>
<protein>
    <recommendedName>
        <fullName evidence="1">Methyltransferase domain-containing protein</fullName>
    </recommendedName>
</protein>
<dbReference type="SUPFAM" id="SSF53335">
    <property type="entry name" value="S-adenosyl-L-methionine-dependent methyltransferases"/>
    <property type="match status" value="2"/>
</dbReference>
<name>A0AAU9XQU8_9CNID</name>
<dbReference type="AlphaFoldDB" id="A0AAU9XQU8"/>
<dbReference type="Pfam" id="PF13649">
    <property type="entry name" value="Methyltransf_25"/>
    <property type="match status" value="2"/>
</dbReference>